<dbReference type="KEGG" id="mgot:MgSA37_03990"/>
<gene>
    <name evidence="1" type="primary">gatA_1</name>
    <name evidence="1" type="ORF">MgSA37_03990</name>
</gene>
<dbReference type="PANTHER" id="PTHR42678:SF34">
    <property type="entry name" value="OS04G0183300 PROTEIN"/>
    <property type="match status" value="1"/>
</dbReference>
<dbReference type="NCBIfam" id="NF005300">
    <property type="entry name" value="PRK06828.1"/>
    <property type="match status" value="1"/>
</dbReference>
<accession>A0A120MZ89</accession>
<dbReference type="Gene3D" id="3.90.1300.10">
    <property type="entry name" value="Amidase signature (AS) domain"/>
    <property type="match status" value="1"/>
</dbReference>
<dbReference type="Proteomes" id="UP000218263">
    <property type="component" value="Chromosome"/>
</dbReference>
<sequence length="539" mass="57780">MQRRNFIKTGAAAGLSITAIATTSFIAQPAETRYPARPKADDFVLNEITIDLLQQKMHKGEYSSVAITRLYLQRIEEIDKNGPKLNSVIELNPDALAIAEAMDRERAAGKIRGPLHGIPVLIKDNISTGDKMHTTAGALAIADNVMAADAFIIQKLRTAGAVLLGKTNLSEWANFRSEHSTSAWSSRGGQTKCPYILDRNPSGSSAGSGSAASANLCAIAIGTETDGSIVSPSSINGLVGIKPTVGLWSRTGIIPISKTQDTAGPMARTVKDAAILLGALAGEDPQDSYTAASKGKLQADYAKFLDINGLQGKRIGVEKDGLKVSPAMDAIFQEAMELLKSKGATIVEVELYKLLKPNGHDEFKVLLYEFKDGLNKYLSTANSKVKSLADVIAFNKQNEAAAMPFFKQDTLELADTKGGLDTKEYLDAVKNTTETTRNAIDKLLTDNKLDAIIAPTNGFACCIDLVNGDYDNGFSFSTPAAMAGYPHITVPMGYFNELPVGLSFISSAYKEGDIIKQAYAYEQASKKRVPPRFKGPLVG</sequence>
<dbReference type="InterPro" id="IPR036928">
    <property type="entry name" value="AS_sf"/>
</dbReference>
<organism evidence="1 2">
    <name type="scientific">Mucilaginibacter gotjawali</name>
    <dbReference type="NCBI Taxonomy" id="1550579"/>
    <lineage>
        <taxon>Bacteria</taxon>
        <taxon>Pseudomonadati</taxon>
        <taxon>Bacteroidota</taxon>
        <taxon>Sphingobacteriia</taxon>
        <taxon>Sphingobacteriales</taxon>
        <taxon>Sphingobacteriaceae</taxon>
        <taxon>Mucilaginibacter</taxon>
    </lineage>
</organism>
<dbReference type="AlphaFoldDB" id="A0A120MZ89"/>
<keyword evidence="2" id="KW-1185">Reference proteome</keyword>
<keyword evidence="1" id="KW-0436">Ligase</keyword>
<dbReference type="Pfam" id="PF01425">
    <property type="entry name" value="Amidase"/>
    <property type="match status" value="1"/>
</dbReference>
<reference evidence="1 2" key="1">
    <citation type="submission" date="2015-12" db="EMBL/GenBank/DDBJ databases">
        <title>Genome sequence of Mucilaginibacter gotjawali.</title>
        <authorList>
            <person name="Lee J.S."/>
            <person name="Lee K.C."/>
            <person name="Kim K.K."/>
            <person name="Lee B.W."/>
        </authorList>
    </citation>
    <scope>NUCLEOTIDE SEQUENCE [LARGE SCALE GENOMIC DNA]</scope>
    <source>
        <strain evidence="1 2">SA3-7</strain>
    </source>
</reference>
<dbReference type="NCBIfam" id="NF006006">
    <property type="entry name" value="PRK08137.1"/>
    <property type="match status" value="1"/>
</dbReference>
<dbReference type="EC" id="6.3.5.-" evidence="1"/>
<proteinExistence type="predicted"/>
<evidence type="ECO:0000313" key="2">
    <source>
        <dbReference type="Proteomes" id="UP000218263"/>
    </source>
</evidence>
<dbReference type="GO" id="GO:0004040">
    <property type="term" value="F:amidase activity"/>
    <property type="evidence" value="ECO:0007669"/>
    <property type="project" value="UniProtKB-EC"/>
</dbReference>
<dbReference type="EMBL" id="AP017313">
    <property type="protein sequence ID" value="BAU55798.1"/>
    <property type="molecule type" value="Genomic_DNA"/>
</dbReference>
<evidence type="ECO:0000313" key="1">
    <source>
        <dbReference type="EMBL" id="BAU55798.1"/>
    </source>
</evidence>
<dbReference type="GO" id="GO:0016740">
    <property type="term" value="F:transferase activity"/>
    <property type="evidence" value="ECO:0007669"/>
    <property type="project" value="UniProtKB-KW"/>
</dbReference>
<protein>
    <submittedName>
        <fullName evidence="1">Glutamyl-tRNA(Gln) amidotransferase subunit A</fullName>
        <ecNumber evidence="1">6.3.5.-</ecNumber>
    </submittedName>
</protein>
<dbReference type="InterPro" id="IPR023631">
    <property type="entry name" value="Amidase_dom"/>
</dbReference>
<dbReference type="OrthoDB" id="9811471at2"/>
<name>A0A120MZ89_9SPHI</name>
<keyword evidence="1" id="KW-0808">Transferase</keyword>
<dbReference type="PANTHER" id="PTHR42678">
    <property type="entry name" value="AMIDASE"/>
    <property type="match status" value="1"/>
</dbReference>
<dbReference type="GO" id="GO:0016874">
    <property type="term" value="F:ligase activity"/>
    <property type="evidence" value="ECO:0007669"/>
    <property type="project" value="UniProtKB-KW"/>
</dbReference>
<dbReference type="SUPFAM" id="SSF75304">
    <property type="entry name" value="Amidase signature (AS) enzymes"/>
    <property type="match status" value="1"/>
</dbReference>
<dbReference type="RefSeq" id="WP_096354255.1">
    <property type="nucleotide sequence ID" value="NZ_AP017313.1"/>
</dbReference>